<feature type="domain" description="RING-Gid-type" evidence="13">
    <location>
        <begin position="361"/>
        <end position="404"/>
    </location>
</feature>
<keyword evidence="5" id="KW-0862">Zinc</keyword>
<keyword evidence="2" id="KW-0963">Cytoplasm</keyword>
<feature type="zinc finger region" description="RING-Gid-type" evidence="9">
    <location>
        <begin position="361"/>
        <end position="404"/>
    </location>
</feature>
<evidence type="ECO:0000259" key="12">
    <source>
        <dbReference type="PROSITE" id="PS50897"/>
    </source>
</evidence>
<evidence type="ECO:0000256" key="8">
    <source>
        <dbReference type="ARBA" id="ARBA00080744"/>
    </source>
</evidence>
<dbReference type="PANTHER" id="PTHR12170">
    <property type="entry name" value="MACROPHAGE ERYTHROBLAST ATTACHER-RELATED"/>
    <property type="match status" value="1"/>
</dbReference>
<dbReference type="GO" id="GO:0043161">
    <property type="term" value="P:proteasome-mediated ubiquitin-dependent protein catabolic process"/>
    <property type="evidence" value="ECO:0007669"/>
    <property type="project" value="InterPro"/>
</dbReference>
<dbReference type="Gene3D" id="3.30.40.10">
    <property type="entry name" value="Zinc/RING finger domain, C3HC4 (zinc finger)"/>
    <property type="match status" value="1"/>
</dbReference>
<dbReference type="Proteomes" id="UP000501346">
    <property type="component" value="Chromosome SeII-SeIV"/>
</dbReference>
<dbReference type="PANTHER" id="PTHR12170:SF3">
    <property type="entry name" value="GH10162P"/>
    <property type="match status" value="1"/>
</dbReference>
<organism evidence="14 15">
    <name type="scientific">Saccharomyces pastorianus</name>
    <name type="common">Lager yeast</name>
    <name type="synonym">Saccharomyces cerevisiae x Saccharomyces eubayanus</name>
    <dbReference type="NCBI Taxonomy" id="27292"/>
    <lineage>
        <taxon>Eukaryota</taxon>
        <taxon>Fungi</taxon>
        <taxon>Dikarya</taxon>
        <taxon>Ascomycota</taxon>
        <taxon>Saccharomycotina</taxon>
        <taxon>Saccharomycetes</taxon>
        <taxon>Saccharomycetales</taxon>
        <taxon>Saccharomycetaceae</taxon>
        <taxon>Saccharomyces</taxon>
    </lineage>
</organism>
<protein>
    <recommendedName>
        <fullName evidence="8">GID complex catalytic subunit 2</fullName>
    </recommendedName>
    <alternativeName>
        <fullName evidence="7">Glucose-induced degradation protein 2</fullName>
    </alternativeName>
</protein>
<evidence type="ECO:0000256" key="6">
    <source>
        <dbReference type="ARBA" id="ARBA00061136"/>
    </source>
</evidence>
<evidence type="ECO:0000256" key="1">
    <source>
        <dbReference type="ARBA" id="ARBA00004496"/>
    </source>
</evidence>
<evidence type="ECO:0000256" key="7">
    <source>
        <dbReference type="ARBA" id="ARBA00075398"/>
    </source>
</evidence>
<dbReference type="SMART" id="SM00668">
    <property type="entry name" value="CTLH"/>
    <property type="match status" value="1"/>
</dbReference>
<dbReference type="SUPFAM" id="SSF57850">
    <property type="entry name" value="RING/U-box"/>
    <property type="match status" value="1"/>
</dbReference>
<evidence type="ECO:0000256" key="3">
    <source>
        <dbReference type="ARBA" id="ARBA00022723"/>
    </source>
</evidence>
<proteinExistence type="inferred from homology"/>
<dbReference type="CDD" id="cd16652">
    <property type="entry name" value="dRING_Rmd5p-like"/>
    <property type="match status" value="1"/>
</dbReference>
<dbReference type="PROSITE" id="PS51867">
    <property type="entry name" value="ZF_RING_GID"/>
    <property type="match status" value="1"/>
</dbReference>
<dbReference type="InterPro" id="IPR024964">
    <property type="entry name" value="CTLH/CRA"/>
</dbReference>
<dbReference type="GO" id="GO:0008270">
    <property type="term" value="F:zinc ion binding"/>
    <property type="evidence" value="ECO:0007669"/>
    <property type="project" value="UniProtKB-KW"/>
</dbReference>
<evidence type="ECO:0000256" key="2">
    <source>
        <dbReference type="ARBA" id="ARBA00022490"/>
    </source>
</evidence>
<feature type="domain" description="CTLH" evidence="12">
    <location>
        <begin position="176"/>
        <end position="236"/>
    </location>
</feature>
<dbReference type="InterPro" id="IPR045098">
    <property type="entry name" value="Fyv10_fam"/>
</dbReference>
<name>A0A6C1E3S3_SACPS</name>
<keyword evidence="11" id="KW-0472">Membrane</keyword>
<feature type="transmembrane region" description="Helical" evidence="11">
    <location>
        <begin position="302"/>
        <end position="323"/>
    </location>
</feature>
<dbReference type="GO" id="GO:0005737">
    <property type="term" value="C:cytoplasm"/>
    <property type="evidence" value="ECO:0007669"/>
    <property type="project" value="UniProtKB-SubCell"/>
</dbReference>
<evidence type="ECO:0000259" key="13">
    <source>
        <dbReference type="PROSITE" id="PS51867"/>
    </source>
</evidence>
<keyword evidence="4 9" id="KW-0863">Zinc-finger</keyword>
<evidence type="ECO:0000256" key="11">
    <source>
        <dbReference type="SAM" id="Phobius"/>
    </source>
</evidence>
<reference evidence="14 15" key="1">
    <citation type="journal article" date="2019" name="BMC Genomics">
        <title>Chromosome level assembly and comparative genome analysis confirm lager-brewing yeasts originated from a single hybridization.</title>
        <authorList>
            <person name="Salazar A.N."/>
            <person name="Gorter de Vries A.R."/>
            <person name="van den Broek M."/>
            <person name="Brouwers N."/>
            <person name="de la Torre Cortes P."/>
            <person name="Kuijpers N.G.A."/>
            <person name="Daran J.G."/>
            <person name="Abeel T."/>
        </authorList>
    </citation>
    <scope>NUCLEOTIDE SEQUENCE [LARGE SCALE GENOMIC DNA]</scope>
    <source>
        <strain evidence="14 15">CBS 1483</strain>
    </source>
</reference>
<dbReference type="InterPro" id="IPR013083">
    <property type="entry name" value="Znf_RING/FYVE/PHD"/>
</dbReference>
<dbReference type="EMBL" id="CP048999">
    <property type="protein sequence ID" value="QID83580.1"/>
    <property type="molecule type" value="Genomic_DNA"/>
</dbReference>
<keyword evidence="11" id="KW-1133">Transmembrane helix</keyword>
<comment type="similarity">
    <text evidence="6">Belongs to the RMD5/GID2 family.</text>
</comment>
<dbReference type="FunFam" id="3.30.40.10:FF:000143">
    <property type="entry name" value="Regulator of gluconeogenesis Rmd5"/>
    <property type="match status" value="1"/>
</dbReference>
<keyword evidence="10" id="KW-0175">Coiled coil</keyword>
<feature type="coiled-coil region" evidence="10">
    <location>
        <begin position="33"/>
        <end position="87"/>
    </location>
</feature>
<evidence type="ECO:0000313" key="14">
    <source>
        <dbReference type="EMBL" id="QID83580.1"/>
    </source>
</evidence>
<evidence type="ECO:0000256" key="9">
    <source>
        <dbReference type="PROSITE-ProRule" id="PRU01215"/>
    </source>
</evidence>
<comment type="subcellular location">
    <subcellularLocation>
        <location evidence="1">Cytoplasm</location>
    </subcellularLocation>
</comment>
<gene>
    <name evidence="14" type="primary">RMD5_2</name>
    <name evidence="14" type="ORF">GRS66_006048</name>
</gene>
<dbReference type="InterPro" id="IPR006595">
    <property type="entry name" value="CTLH_C"/>
</dbReference>
<dbReference type="Pfam" id="PF10607">
    <property type="entry name" value="CTLH"/>
    <property type="match status" value="1"/>
</dbReference>
<evidence type="ECO:0000256" key="10">
    <source>
        <dbReference type="SAM" id="Coils"/>
    </source>
</evidence>
<keyword evidence="15" id="KW-1185">Reference proteome</keyword>
<dbReference type="InterPro" id="IPR044063">
    <property type="entry name" value="ZF_RING_GID"/>
</dbReference>
<accession>A0A6C1E3S3</accession>
<dbReference type="InterPro" id="IPR037683">
    <property type="entry name" value="Rmd5_dRing"/>
</dbReference>
<dbReference type="PROSITE" id="PS50897">
    <property type="entry name" value="CTLH"/>
    <property type="match status" value="1"/>
</dbReference>
<evidence type="ECO:0000256" key="4">
    <source>
        <dbReference type="ARBA" id="ARBA00022771"/>
    </source>
</evidence>
<keyword evidence="3" id="KW-0479">Metal-binding</keyword>
<dbReference type="OrthoDB" id="1933281at2759"/>
<keyword evidence="11" id="KW-0812">Transmembrane</keyword>
<dbReference type="AlphaFoldDB" id="A0A6C1E3S3"/>
<dbReference type="GO" id="GO:0005634">
    <property type="term" value="C:nucleus"/>
    <property type="evidence" value="ECO:0007669"/>
    <property type="project" value="TreeGrafter"/>
</dbReference>
<sequence>MSELLDSFETEFSKFYTDSSLEETNLHKCIEHTHEFKNQLKKLKAHLNKHIQESEPETYNNLDDKEKQKFRRKRELIIEKLNKSQRQWDHSVKKQIKHVSQQSNRFNKTTLNKLKEFDIDSVYINKLPKGTMNNVDEAIGYHVLRYSIDNMPLENKDDAFKYLKDVYGITNKESTEFIDMGQIVHDLKKGDTESCLKWCSQEMDSLSSNHAALSSLKFELYTLSAMQSVMRGNPVEVYHQMTQQAPLDCFKHREKELIRNVVPLLTKSLIGQPVEGIDSKVDEELKKCVSLFIKEYCSAKHIFFNSPLFLIVLSGLISFQFFIKYKTIRELAHVDWTTKDELPFDVKLPDFLTHFHPIFICPVLKEETTTENPPYSLACHHVISKKALDRLSKNGTITFKCPYCPVNTSMSSTQKVRFVML</sequence>
<evidence type="ECO:0000313" key="15">
    <source>
        <dbReference type="Proteomes" id="UP000501346"/>
    </source>
</evidence>
<evidence type="ECO:0000256" key="5">
    <source>
        <dbReference type="ARBA" id="ARBA00022833"/>
    </source>
</evidence>
<dbReference type="GO" id="GO:0061630">
    <property type="term" value="F:ubiquitin protein ligase activity"/>
    <property type="evidence" value="ECO:0007669"/>
    <property type="project" value="InterPro"/>
</dbReference>
<dbReference type="GO" id="GO:0034657">
    <property type="term" value="C:GID complex"/>
    <property type="evidence" value="ECO:0007669"/>
    <property type="project" value="TreeGrafter"/>
</dbReference>